<dbReference type="AlphaFoldDB" id="A0A8S3I0I7"/>
<accession>A0A8S3I0I7</accession>
<dbReference type="Proteomes" id="UP000681720">
    <property type="component" value="Unassembled WGS sequence"/>
</dbReference>
<dbReference type="EMBL" id="CAJOBH010237637">
    <property type="protein sequence ID" value="CAF5097315.1"/>
    <property type="molecule type" value="Genomic_DNA"/>
</dbReference>
<name>A0A8S3I0I7_9BILA</name>
<proteinExistence type="predicted"/>
<gene>
    <name evidence="2" type="ORF">BYL167_LOCUS63906</name>
    <name evidence="3" type="ORF">GIL414_LOCUS72602</name>
</gene>
<feature type="non-terminal residue" evidence="3">
    <location>
        <position position="342"/>
    </location>
</feature>
<reference evidence="3" key="1">
    <citation type="submission" date="2021-02" db="EMBL/GenBank/DDBJ databases">
        <authorList>
            <person name="Nowell W R."/>
        </authorList>
    </citation>
    <scope>NUCLEOTIDE SEQUENCE</scope>
</reference>
<feature type="compositionally biased region" description="Low complexity" evidence="1">
    <location>
        <begin position="263"/>
        <end position="274"/>
    </location>
</feature>
<dbReference type="EMBL" id="CAJOBJ010336771">
    <property type="protein sequence ID" value="CAF5189898.1"/>
    <property type="molecule type" value="Genomic_DNA"/>
</dbReference>
<dbReference type="Proteomes" id="UP000681967">
    <property type="component" value="Unassembled WGS sequence"/>
</dbReference>
<evidence type="ECO:0000313" key="3">
    <source>
        <dbReference type="EMBL" id="CAF5189898.1"/>
    </source>
</evidence>
<organism evidence="3 4">
    <name type="scientific">Rotaria magnacalcarata</name>
    <dbReference type="NCBI Taxonomy" id="392030"/>
    <lineage>
        <taxon>Eukaryota</taxon>
        <taxon>Metazoa</taxon>
        <taxon>Spiralia</taxon>
        <taxon>Gnathifera</taxon>
        <taxon>Rotifera</taxon>
        <taxon>Eurotatoria</taxon>
        <taxon>Bdelloidea</taxon>
        <taxon>Philodinida</taxon>
        <taxon>Philodinidae</taxon>
        <taxon>Rotaria</taxon>
    </lineage>
</organism>
<comment type="caution">
    <text evidence="3">The sequence shown here is derived from an EMBL/GenBank/DDBJ whole genome shotgun (WGS) entry which is preliminary data.</text>
</comment>
<feature type="compositionally biased region" description="Polar residues" evidence="1">
    <location>
        <begin position="226"/>
        <end position="244"/>
    </location>
</feature>
<dbReference type="InterPro" id="IPR003903">
    <property type="entry name" value="UIM_dom"/>
</dbReference>
<feature type="region of interest" description="Disordered" evidence="1">
    <location>
        <begin position="226"/>
        <end position="294"/>
    </location>
</feature>
<evidence type="ECO:0000313" key="4">
    <source>
        <dbReference type="Proteomes" id="UP000681720"/>
    </source>
</evidence>
<evidence type="ECO:0000256" key="1">
    <source>
        <dbReference type="SAM" id="MobiDB-lite"/>
    </source>
</evidence>
<feature type="compositionally biased region" description="Polar residues" evidence="1">
    <location>
        <begin position="281"/>
        <end position="294"/>
    </location>
</feature>
<sequence length="342" mass="38498">MEIFIPYLINIFFNLLNQRPSNSLVESIDNKTINIKQIEKLLHILVDIYHSLALNEPNLCMNLIVDSYIRLLTYQDYHINFIIKNALNRCMQPNIQRLISKLSTASDSNQQDTSEKQFHALPLSAQIYPTNEQHRLRWIDPSATTTNATTITVTNTNTTTTNPVATDETAMLQYALALSMSENPDQASTSNIQQTIEYVDNDDENPTIQNDVEINQMMELMVDTDNVSQQSTNPQNDHSDNNSLYEGDDGHVSESSSTTNDGTEQNNNENSTSTPIPAPPLSSSSNDSNTTIKLNTNESVDSGIYEQRLYDLKHLIVEKLLDNLDEYLLNNSTLNGLNSIAY</sequence>
<dbReference type="PROSITE" id="PS50330">
    <property type="entry name" value="UIM"/>
    <property type="match status" value="1"/>
</dbReference>
<evidence type="ECO:0000313" key="2">
    <source>
        <dbReference type="EMBL" id="CAF5097315.1"/>
    </source>
</evidence>
<protein>
    <submittedName>
        <fullName evidence="3">Uncharacterized protein</fullName>
    </submittedName>
</protein>
<feature type="compositionally biased region" description="Polar residues" evidence="1">
    <location>
        <begin position="253"/>
        <end position="262"/>
    </location>
</feature>